<organism evidence="5 6">
    <name type="scientific">Microbacterium rhizosphaerae</name>
    <dbReference type="NCBI Taxonomy" id="1678237"/>
    <lineage>
        <taxon>Bacteria</taxon>
        <taxon>Bacillati</taxon>
        <taxon>Actinomycetota</taxon>
        <taxon>Actinomycetes</taxon>
        <taxon>Micrococcales</taxon>
        <taxon>Microbacteriaceae</taxon>
        <taxon>Microbacterium</taxon>
    </lineage>
</organism>
<evidence type="ECO:0000256" key="2">
    <source>
        <dbReference type="ARBA" id="ARBA00022741"/>
    </source>
</evidence>
<dbReference type="PROSITE" id="PS50893">
    <property type="entry name" value="ABC_TRANSPORTER_2"/>
    <property type="match status" value="1"/>
</dbReference>
<reference evidence="5 6" key="1">
    <citation type="submission" date="2023-11" db="EMBL/GenBank/DDBJ databases">
        <title>Genome sequence of Microbacterium rhizosphaerae KACC 19337.</title>
        <authorList>
            <person name="Choi H."/>
            <person name="Kim S."/>
            <person name="Kim Y."/>
            <person name="Kwon S.-W."/>
            <person name="Heo J."/>
        </authorList>
    </citation>
    <scope>NUCLEOTIDE SEQUENCE [LARGE SCALE GENOMIC DNA]</scope>
    <source>
        <strain evidence="5 6">KACC 19337</strain>
    </source>
</reference>
<evidence type="ECO:0000259" key="4">
    <source>
        <dbReference type="PROSITE" id="PS50893"/>
    </source>
</evidence>
<feature type="domain" description="ABC transporter" evidence="4">
    <location>
        <begin position="2"/>
        <end position="222"/>
    </location>
</feature>
<dbReference type="InterPro" id="IPR003593">
    <property type="entry name" value="AAA+_ATPase"/>
</dbReference>
<gene>
    <name evidence="5" type="ORF">SM116_11080</name>
</gene>
<dbReference type="InterPro" id="IPR015854">
    <property type="entry name" value="ABC_transpr_LolD-like"/>
</dbReference>
<keyword evidence="6" id="KW-1185">Reference proteome</keyword>
<evidence type="ECO:0000256" key="1">
    <source>
        <dbReference type="ARBA" id="ARBA00022448"/>
    </source>
</evidence>
<proteinExistence type="predicted"/>
<dbReference type="InterPro" id="IPR017911">
    <property type="entry name" value="MacB-like_ATP-bd"/>
</dbReference>
<dbReference type="RefSeq" id="WP_320944158.1">
    <property type="nucleotide sequence ID" value="NZ_BAABEU010000010.1"/>
</dbReference>
<dbReference type="Proteomes" id="UP001323798">
    <property type="component" value="Chromosome"/>
</dbReference>
<accession>A0ABZ0SUA8</accession>
<dbReference type="InterPro" id="IPR027417">
    <property type="entry name" value="P-loop_NTPase"/>
</dbReference>
<dbReference type="EMBL" id="CP139368">
    <property type="protein sequence ID" value="WPR91458.1"/>
    <property type="molecule type" value="Genomic_DNA"/>
</dbReference>
<evidence type="ECO:0000313" key="5">
    <source>
        <dbReference type="EMBL" id="WPR91458.1"/>
    </source>
</evidence>
<keyword evidence="1" id="KW-0813">Transport</keyword>
<dbReference type="CDD" id="cd03255">
    <property type="entry name" value="ABC_MJ0796_LolCDE_FtsE"/>
    <property type="match status" value="1"/>
</dbReference>
<dbReference type="Pfam" id="PF00005">
    <property type="entry name" value="ABC_tran"/>
    <property type="match status" value="1"/>
</dbReference>
<name>A0ABZ0SUA8_9MICO</name>
<keyword evidence="3 5" id="KW-0067">ATP-binding</keyword>
<dbReference type="GO" id="GO:0005524">
    <property type="term" value="F:ATP binding"/>
    <property type="evidence" value="ECO:0007669"/>
    <property type="project" value="UniProtKB-KW"/>
</dbReference>
<protein>
    <submittedName>
        <fullName evidence="5">ABC transporter ATP-binding protein</fullName>
    </submittedName>
</protein>
<dbReference type="PANTHER" id="PTHR24220">
    <property type="entry name" value="IMPORT ATP-BINDING PROTEIN"/>
    <property type="match status" value="1"/>
</dbReference>
<dbReference type="SUPFAM" id="SSF52540">
    <property type="entry name" value="P-loop containing nucleoside triphosphate hydrolases"/>
    <property type="match status" value="1"/>
</dbReference>
<dbReference type="Gene3D" id="3.40.50.300">
    <property type="entry name" value="P-loop containing nucleotide triphosphate hydrolases"/>
    <property type="match status" value="1"/>
</dbReference>
<evidence type="ECO:0000313" key="6">
    <source>
        <dbReference type="Proteomes" id="UP001323798"/>
    </source>
</evidence>
<dbReference type="PROSITE" id="PS00211">
    <property type="entry name" value="ABC_TRANSPORTER_1"/>
    <property type="match status" value="1"/>
</dbReference>
<dbReference type="SMART" id="SM00382">
    <property type="entry name" value="AAA"/>
    <property type="match status" value="1"/>
</dbReference>
<dbReference type="InterPro" id="IPR003439">
    <property type="entry name" value="ABC_transporter-like_ATP-bd"/>
</dbReference>
<evidence type="ECO:0000256" key="3">
    <source>
        <dbReference type="ARBA" id="ARBA00022840"/>
    </source>
</evidence>
<dbReference type="PANTHER" id="PTHR24220:SF86">
    <property type="entry name" value="ABC TRANSPORTER ABCH.1"/>
    <property type="match status" value="1"/>
</dbReference>
<keyword evidence="2" id="KW-0547">Nucleotide-binding</keyword>
<dbReference type="InterPro" id="IPR017871">
    <property type="entry name" value="ABC_transporter-like_CS"/>
</dbReference>
<sequence>MDRVSKVYGSPVPFTALRDASLTIDAGDTVAVVGPSGSGKTTLLGILGGLERPSSGAVQILGNDLAALPDAQVAGIRAHRIGFVFQRFHLIEHLTVLENVATGLLYHGVGGRARRSSAQAALERVGLHRRASERVSHLSGGERQRVAIARAIIGHPNLILADEPTGNLDSVNGGMVMSLLTGLADADTAVVVVTHDPTVATRLGRTITVRDGGIVDNTGESA</sequence>